<dbReference type="InterPro" id="IPR056884">
    <property type="entry name" value="NPHP3-like_N"/>
</dbReference>
<dbReference type="Gene3D" id="3.40.50.300">
    <property type="entry name" value="P-loop containing nucleotide triphosphate hydrolases"/>
    <property type="match status" value="1"/>
</dbReference>
<reference evidence="4 5" key="1">
    <citation type="submission" date="2016-07" db="EMBL/GenBank/DDBJ databases">
        <title>Pervasive Adenine N6-methylation of Active Genes in Fungi.</title>
        <authorList>
            <consortium name="DOE Joint Genome Institute"/>
            <person name="Mondo S.J."/>
            <person name="Dannebaum R.O."/>
            <person name="Kuo R.C."/>
            <person name="Labutti K."/>
            <person name="Haridas S."/>
            <person name="Kuo A."/>
            <person name="Salamov A."/>
            <person name="Ahrendt S.R."/>
            <person name="Lipzen A."/>
            <person name="Sullivan W."/>
            <person name="Andreopoulos W.B."/>
            <person name="Clum A."/>
            <person name="Lindquist E."/>
            <person name="Daum C."/>
            <person name="Ramamoorthy G.K."/>
            <person name="Gryganskyi A."/>
            <person name="Culley D."/>
            <person name="Magnuson J.K."/>
            <person name="James T.Y."/>
            <person name="O'Malley M.A."/>
            <person name="Stajich J.E."/>
            <person name="Spatafora J.W."/>
            <person name="Visel A."/>
            <person name="Grigoriev I.V."/>
        </authorList>
    </citation>
    <scope>NUCLEOTIDE SEQUENCE [LARGE SCALE GENOMIC DNA]</scope>
    <source>
        <strain evidence="4 5">CBS 129021</strain>
    </source>
</reference>
<sequence>MLYYLCGLILDLKCPLRNFSPAAQLILIFLALQLSPKLTLIRCFTPCVSSMLGLLRNPSVRDSSPRGSDKQQQPMQASPQGTDEQHQFMQTDTRELIPTPEAEKDNPLDAFPATPSHTGANHRIIRAFSPPASPVANSIRVNKRASQYGSRRLHSGIVRASYGHKAATIEVVKEQYAFISQRCHRELGASVGAHAFDTSYAGLLEWIRAERLTRLPPKGGCWDRVLIAAQYFAEQVHRLNLAINGFTLDCGSASNLVFGQCLLLLELGHENAPALETAFKVFYQLGLELSPLLLIDEILNASPAIMENVARAFSELLSIVTGVAITFHTAVHKSGCRQSTRLDIYATFGASIDNFRSRVARTSHEMWTFILLTRGIDDDGYRVNVVQKWLAPQDTTLAFLASNHISLASRPEEFTCTWFQPYLNGFFKGHDDVLLVEGGSGTGKTVLANWVIDRLQRPLGRKNISALSFFYNSSIMAQATCIGMLKTLLCQLLARRIGDLDLLNVITKAHADLSTVMTAEKQEERLWKALESALSVVSEGTGETLAVIVDGLDEMDSQKPAAQKVAKKLHDLARKTAGIRLIQFNQPLGMPNNFASVENIVLSRENISDDIQTIFRQGLLTDAHFSAREYADQENLVDQLVVASEGSMLRATLGVQYLRLQKTCTDFHKSAEILKTSRSVADIVQHILSTKHLQLEADSKALLSWLVAAERPLSIHEVSLLLQAQPEASRMVERTINIHPIIKSVAAFTVTGEGLIALRHSAIKQALISIPGTSKLSLNLKERHRDLLIRLLICAKKHLRDEHEPCLSFLDQSKVDARIAAHHLLEYAIRYWATHFKKSPSLYKARGDLELPREFSAVFPSSVTFVLLEAGCLRGQHEAIELLTVAFRVRKALFGLDHAAVLQSAIVCAKYHETVLCQHRESIEWWAQAVHIGKIVLGFQSDLVITCCNTLLRISDAFVSEKTRTEIMTHREETLLVLVSSYKHRYGESSKEVLEIYQRLAELYVSICEEEKATEIYVKIKEITLVIHGGSSDEFDSVSRHLDVVLKKHDHKPEIEVLDGFLFGYREETEESWTIVRVDIMIRHALDLIERREFGRAEEIYIEIWLKLIEHCRSVLVCEWHEKKIEVMIKYASFLRVQKRFEESSAVLLCCWNEYSSHQVSMFESILVLLKEVAVCMKQVGMVSIALTVFQKCWSWFKSSHKEETTMFKEIEEHITVTSKEIVKTSTTTTVASSSETVIREVFESSFSETEITSTTVELCESLTSIYTEQQRWSEAISVIKSTLKKSWAAFFSESVESTTMASSFSSESIELVIKLAECYISQKRYEKAEYLYLRLYHVHRKCLSIDDASVIKYSELYLAFLKKHQMFGQVISFYQELLVEYRAFYGPTHSMTITILYALGDICRCHHLTHGYWIEYYLEIVVNLNKGAIICHEDAFRALVIVAEHYYKTLRYSESIVFFKSIIATFCKFGTKFKYFEDIAVVQKILEKYYRAIEETKMEIHTHVEILKEIHQACFKYFGESSSISISVTAMLAEVCCRSEKYEYEAVSYYEHVLKHSKSVSTTVAKRSQTKLKSLYVKQINSSSSSTTVTKEMVERATNMTYERYVEIRKTHSCTHEATLTHLKELITLYHKQSKIELAVMELRSLIVECITKVTSSNELIATARFIAEIYTTCGYISYAYELIREIKMQVIYKEASKTCGFNLVKIGPVCFAFIAAFEFYLHGNYTLTIAGFMAGLMAEYFFYERFTVSIKSKSKVHLVFTHAARLRQMLVRTTRTEYFAIIERQALEYFTSCEMAVVKVSTKASINLFVGTLLIYLSEHGGATNFVAAAGHAAVRKLADLLEKHKSKEALELATCTFHFLLSHEGLDDPTEITLGFQLCLLLAGRGKPKHTPTEPMLELSRRILAEVFSICAANNIDLARCPLAELNELIGLVGDQKDHARLQWLLSRLWSSREGLTAASSCWSPEVMLALGRRLVQAHFAAGNRMAAIRLAEDLLYNVRRVHGARDQQTLGIYTLLGSLYTSMAAYHLKQQKQEGDGKRGAELAQMYFRKAIRVHEDVLKLLVDAENEGSDDDDEDLDSELGSSRSGVTRVPGYLGTRRDEIERVRRHLRLLKLAVQRFGGWGKAVGEYEMLTRRIQDLYGGELKMSEEQILAKKWKLDGFGQGKAEGGLDEDGFVAPSVWAIC</sequence>
<keyword evidence="1" id="KW-0677">Repeat</keyword>
<keyword evidence="5" id="KW-1185">Reference proteome</keyword>
<dbReference type="GeneID" id="63781655"/>
<feature type="compositionally biased region" description="Acidic residues" evidence="2">
    <location>
        <begin position="2071"/>
        <end position="2083"/>
    </location>
</feature>
<comment type="caution">
    <text evidence="4">The sequence shown here is derived from an EMBL/GenBank/DDBJ whole genome shotgun (WGS) entry which is preliminary data.</text>
</comment>
<dbReference type="InParanoid" id="A0A1Y2D608"/>
<dbReference type="InterPro" id="IPR027417">
    <property type="entry name" value="P-loop_NTPase"/>
</dbReference>
<organism evidence="4 5">
    <name type="scientific">Pseudomassariella vexata</name>
    <dbReference type="NCBI Taxonomy" id="1141098"/>
    <lineage>
        <taxon>Eukaryota</taxon>
        <taxon>Fungi</taxon>
        <taxon>Dikarya</taxon>
        <taxon>Ascomycota</taxon>
        <taxon>Pezizomycotina</taxon>
        <taxon>Sordariomycetes</taxon>
        <taxon>Xylariomycetidae</taxon>
        <taxon>Amphisphaeriales</taxon>
        <taxon>Pseudomassariaceae</taxon>
        <taxon>Pseudomassariella</taxon>
    </lineage>
</organism>
<evidence type="ECO:0000256" key="1">
    <source>
        <dbReference type="ARBA" id="ARBA00022737"/>
    </source>
</evidence>
<evidence type="ECO:0000256" key="2">
    <source>
        <dbReference type="SAM" id="MobiDB-lite"/>
    </source>
</evidence>
<proteinExistence type="predicted"/>
<dbReference type="SUPFAM" id="SSF52540">
    <property type="entry name" value="P-loop containing nucleoside triphosphate hydrolases"/>
    <property type="match status" value="1"/>
</dbReference>
<dbReference type="Pfam" id="PF24883">
    <property type="entry name" value="NPHP3_N"/>
    <property type="match status" value="1"/>
</dbReference>
<dbReference type="PANTHER" id="PTHR10039:SF9">
    <property type="entry name" value="NACHT DOMAIN PROTEIN (AFU_ORTHOLOGUE AFUA_2G01760)"/>
    <property type="match status" value="1"/>
</dbReference>
<evidence type="ECO:0000259" key="3">
    <source>
        <dbReference type="Pfam" id="PF24883"/>
    </source>
</evidence>
<name>A0A1Y2D608_9PEZI</name>
<evidence type="ECO:0000313" key="4">
    <source>
        <dbReference type="EMBL" id="ORY54739.1"/>
    </source>
</evidence>
<feature type="domain" description="Nephrocystin 3-like N-terminal" evidence="3">
    <location>
        <begin position="429"/>
        <end position="575"/>
    </location>
</feature>
<accession>A0A1Y2D608</accession>
<dbReference type="Gene3D" id="1.25.40.10">
    <property type="entry name" value="Tetratricopeptide repeat domain"/>
    <property type="match status" value="1"/>
</dbReference>
<dbReference type="SUPFAM" id="SSF48452">
    <property type="entry name" value="TPR-like"/>
    <property type="match status" value="1"/>
</dbReference>
<dbReference type="PANTHER" id="PTHR10039">
    <property type="entry name" value="AMELOGENIN"/>
    <property type="match status" value="1"/>
</dbReference>
<dbReference type="EMBL" id="MCFJ01000032">
    <property type="protein sequence ID" value="ORY54739.1"/>
    <property type="molecule type" value="Genomic_DNA"/>
</dbReference>
<feature type="compositionally biased region" description="Polar residues" evidence="2">
    <location>
        <begin position="70"/>
        <end position="87"/>
    </location>
</feature>
<feature type="region of interest" description="Disordered" evidence="2">
    <location>
        <begin position="58"/>
        <end position="87"/>
    </location>
</feature>
<evidence type="ECO:0000313" key="5">
    <source>
        <dbReference type="Proteomes" id="UP000193689"/>
    </source>
</evidence>
<dbReference type="InterPro" id="IPR011990">
    <property type="entry name" value="TPR-like_helical_dom_sf"/>
</dbReference>
<gene>
    <name evidence="4" type="ORF">BCR38DRAFT_529142</name>
</gene>
<feature type="region of interest" description="Disordered" evidence="2">
    <location>
        <begin position="2071"/>
        <end position="2094"/>
    </location>
</feature>
<dbReference type="OrthoDB" id="2546325at2759"/>
<dbReference type="STRING" id="1141098.A0A1Y2D608"/>
<dbReference type="Proteomes" id="UP000193689">
    <property type="component" value="Unassembled WGS sequence"/>
</dbReference>
<protein>
    <recommendedName>
        <fullName evidence="3">Nephrocystin 3-like N-terminal domain-containing protein</fullName>
    </recommendedName>
</protein>
<dbReference type="RefSeq" id="XP_040709321.1">
    <property type="nucleotide sequence ID" value="XM_040865443.1"/>
</dbReference>